<dbReference type="Proteomes" id="UP000238338">
    <property type="component" value="Unassembled WGS sequence"/>
</dbReference>
<dbReference type="GO" id="GO:0006006">
    <property type="term" value="P:glucose metabolic process"/>
    <property type="evidence" value="ECO:0007669"/>
    <property type="project" value="TreeGrafter"/>
</dbReference>
<dbReference type="GO" id="GO:0004034">
    <property type="term" value="F:aldose 1-epimerase activity"/>
    <property type="evidence" value="ECO:0007669"/>
    <property type="project" value="TreeGrafter"/>
</dbReference>
<dbReference type="GO" id="GO:0030246">
    <property type="term" value="F:carbohydrate binding"/>
    <property type="evidence" value="ECO:0007669"/>
    <property type="project" value="InterPro"/>
</dbReference>
<comment type="similarity">
    <text evidence="1">Belongs to the aldose epimerase family.</text>
</comment>
<dbReference type="GO" id="GO:0033499">
    <property type="term" value="P:galactose catabolic process via UDP-galactose, Leloir pathway"/>
    <property type="evidence" value="ECO:0007669"/>
    <property type="project" value="TreeGrafter"/>
</dbReference>
<dbReference type="InterPro" id="IPR047215">
    <property type="entry name" value="Galactose_mutarotase-like"/>
</dbReference>
<name>A0A2S8SEM3_9RHOB</name>
<dbReference type="Gene3D" id="2.70.98.10">
    <property type="match status" value="1"/>
</dbReference>
<dbReference type="EMBL" id="PVEP01000001">
    <property type="protein sequence ID" value="PQV59274.1"/>
    <property type="molecule type" value="Genomic_DNA"/>
</dbReference>
<evidence type="ECO:0000313" key="5">
    <source>
        <dbReference type="Proteomes" id="UP000238338"/>
    </source>
</evidence>
<dbReference type="InterPro" id="IPR008183">
    <property type="entry name" value="Aldose_1/G6P_1-epimerase"/>
</dbReference>
<dbReference type="Pfam" id="PF01263">
    <property type="entry name" value="Aldose_epim"/>
    <property type="match status" value="1"/>
</dbReference>
<dbReference type="CDD" id="cd09019">
    <property type="entry name" value="galactose_mutarotase_like"/>
    <property type="match status" value="1"/>
</dbReference>
<dbReference type="AlphaFoldDB" id="A0A2S8SEM3"/>
<dbReference type="PANTHER" id="PTHR10091:SF49">
    <property type="entry name" value="ALDOSE 1-EPIMERASE"/>
    <property type="match status" value="1"/>
</dbReference>
<dbReference type="SUPFAM" id="SSF74650">
    <property type="entry name" value="Galactose mutarotase-like"/>
    <property type="match status" value="1"/>
</dbReference>
<evidence type="ECO:0000256" key="3">
    <source>
        <dbReference type="ARBA" id="ARBA00023277"/>
    </source>
</evidence>
<protein>
    <submittedName>
        <fullName evidence="4">Aldose 1-epimerase</fullName>
    </submittedName>
</protein>
<dbReference type="RefSeq" id="WP_105513458.1">
    <property type="nucleotide sequence ID" value="NZ_PVEP01000001.1"/>
</dbReference>
<dbReference type="InterPro" id="IPR011013">
    <property type="entry name" value="Gal_mutarotase_sf_dom"/>
</dbReference>
<evidence type="ECO:0000256" key="2">
    <source>
        <dbReference type="ARBA" id="ARBA00023235"/>
    </source>
</evidence>
<proteinExistence type="inferred from homology"/>
<keyword evidence="3" id="KW-0119">Carbohydrate metabolism</keyword>
<dbReference type="InterPro" id="IPR014718">
    <property type="entry name" value="GH-type_carb-bd"/>
</dbReference>
<sequence>MAVEIAEFGRTRAAEAVRVATLRSAALTVRVLTLGAILQDLRLAGVGRSLTLGSDSVADYEGAMRFHGSLIAPVANRIGGNRAEVCGQVLRFDPGPEQPNILHSGAAGTHLKLWSMEESGPDAVTLALDLPHGAGSFPGNRTIRATYSLPEPDCLRLEVVAETDRPTLFNAANHSYWNLDGSESWQGHRLEIAADHYLPATDDVLPTGEIAPVAGTVFDFLAGKPAGPGQPPLDHCFCLSDGRVALRPVLTLTGATGVAMTLSTTEPGVQVYDGSGAARPGRQAGEGVAIEAQGWPDAPNHRCFPSILLRPGETYRQITEWRFVAP</sequence>
<dbReference type="PANTHER" id="PTHR10091">
    <property type="entry name" value="ALDOSE-1-EPIMERASE"/>
    <property type="match status" value="1"/>
</dbReference>
<keyword evidence="5" id="KW-1185">Reference proteome</keyword>
<organism evidence="4 5">
    <name type="scientific">Albidovulum denitrificans</name>
    <dbReference type="NCBI Taxonomy" id="404881"/>
    <lineage>
        <taxon>Bacteria</taxon>
        <taxon>Pseudomonadati</taxon>
        <taxon>Pseudomonadota</taxon>
        <taxon>Alphaproteobacteria</taxon>
        <taxon>Rhodobacterales</taxon>
        <taxon>Paracoccaceae</taxon>
        <taxon>Albidovulum</taxon>
    </lineage>
</organism>
<keyword evidence="2" id="KW-0413">Isomerase</keyword>
<reference evidence="4 5" key="1">
    <citation type="submission" date="2018-02" db="EMBL/GenBank/DDBJ databases">
        <title>Genomic Encyclopedia of Archaeal and Bacterial Type Strains, Phase II (KMG-II): from individual species to whole genera.</title>
        <authorList>
            <person name="Goeker M."/>
        </authorList>
    </citation>
    <scope>NUCLEOTIDE SEQUENCE [LARGE SCALE GENOMIC DNA]</scope>
    <source>
        <strain evidence="4 5">DSM 18921</strain>
    </source>
</reference>
<accession>A0A2S8SEM3</accession>
<gene>
    <name evidence="4" type="ORF">LX70_01099</name>
</gene>
<comment type="caution">
    <text evidence="4">The sequence shown here is derived from an EMBL/GenBank/DDBJ whole genome shotgun (WGS) entry which is preliminary data.</text>
</comment>
<evidence type="ECO:0000256" key="1">
    <source>
        <dbReference type="ARBA" id="ARBA00006206"/>
    </source>
</evidence>
<dbReference type="OrthoDB" id="9779408at2"/>
<evidence type="ECO:0000313" key="4">
    <source>
        <dbReference type="EMBL" id="PQV59274.1"/>
    </source>
</evidence>